<keyword evidence="2" id="KW-1003">Cell membrane</keyword>
<evidence type="ECO:0000256" key="10">
    <source>
        <dbReference type="RuleBase" id="RU351113"/>
    </source>
</evidence>
<name>A0A1I8N0F8_MUSDO</name>
<keyword evidence="7 10" id="KW-0472">Membrane</keyword>
<dbReference type="GO" id="GO:0007165">
    <property type="term" value="P:signal transduction"/>
    <property type="evidence" value="ECO:0007669"/>
    <property type="project" value="UniProtKB-KW"/>
</dbReference>
<proteinExistence type="inferred from homology"/>
<organism evidence="12">
    <name type="scientific">Musca domestica</name>
    <name type="common">House fly</name>
    <dbReference type="NCBI Taxonomy" id="7370"/>
    <lineage>
        <taxon>Eukaryota</taxon>
        <taxon>Metazoa</taxon>
        <taxon>Ecdysozoa</taxon>
        <taxon>Arthropoda</taxon>
        <taxon>Hexapoda</taxon>
        <taxon>Insecta</taxon>
        <taxon>Pterygota</taxon>
        <taxon>Neoptera</taxon>
        <taxon>Endopterygota</taxon>
        <taxon>Diptera</taxon>
        <taxon>Brachycera</taxon>
        <taxon>Muscomorpha</taxon>
        <taxon>Muscoidea</taxon>
        <taxon>Muscidae</taxon>
        <taxon>Musca</taxon>
    </lineage>
</organism>
<dbReference type="GO" id="GO:0005886">
    <property type="term" value="C:plasma membrane"/>
    <property type="evidence" value="ECO:0007669"/>
    <property type="project" value="UniProtKB-SubCell"/>
</dbReference>
<dbReference type="EnsemblMetazoa" id="MDOA010267-RA">
    <property type="protein sequence ID" value="MDOA010267-PA"/>
    <property type="gene ID" value="MDOA010267"/>
</dbReference>
<dbReference type="GO" id="GO:0005549">
    <property type="term" value="F:odorant binding"/>
    <property type="evidence" value="ECO:0007669"/>
    <property type="project" value="InterPro"/>
</dbReference>
<keyword evidence="4 10" id="KW-0812">Transmembrane</keyword>
<comment type="subcellular location">
    <subcellularLocation>
        <location evidence="1 10">Cell membrane</location>
        <topology evidence="1 10">Multi-pass membrane protein</topology>
    </subcellularLocation>
</comment>
<feature type="transmembrane region" description="Helical" evidence="10">
    <location>
        <begin position="294"/>
        <end position="319"/>
    </location>
</feature>
<dbReference type="PANTHER" id="PTHR21137:SF35">
    <property type="entry name" value="ODORANT RECEPTOR 19A-RELATED"/>
    <property type="match status" value="1"/>
</dbReference>
<evidence type="ECO:0000256" key="4">
    <source>
        <dbReference type="ARBA" id="ARBA00022692"/>
    </source>
</evidence>
<evidence type="ECO:0000256" key="2">
    <source>
        <dbReference type="ARBA" id="ARBA00022475"/>
    </source>
</evidence>
<dbReference type="AlphaFoldDB" id="A0A1I8N0F8"/>
<dbReference type="eggNOG" id="ENOG502T8K4">
    <property type="taxonomic scope" value="Eukaryota"/>
</dbReference>
<dbReference type="Pfam" id="PF16012">
    <property type="entry name" value="DUF4780"/>
    <property type="match status" value="1"/>
</dbReference>
<keyword evidence="5 10" id="KW-0552">Olfaction</keyword>
<evidence type="ECO:0000256" key="6">
    <source>
        <dbReference type="ARBA" id="ARBA00022989"/>
    </source>
</evidence>
<dbReference type="GO" id="GO:0004984">
    <property type="term" value="F:olfactory receptor activity"/>
    <property type="evidence" value="ECO:0007669"/>
    <property type="project" value="InterPro"/>
</dbReference>
<evidence type="ECO:0000256" key="7">
    <source>
        <dbReference type="ARBA" id="ARBA00023136"/>
    </source>
</evidence>
<evidence type="ECO:0000256" key="1">
    <source>
        <dbReference type="ARBA" id="ARBA00004651"/>
    </source>
</evidence>
<feature type="transmembrane region" description="Helical" evidence="10">
    <location>
        <begin position="202"/>
        <end position="226"/>
    </location>
</feature>
<evidence type="ECO:0000256" key="9">
    <source>
        <dbReference type="ARBA" id="ARBA00023224"/>
    </source>
</evidence>
<dbReference type="VEuPathDB" id="VectorBase:MDOMA2_019369"/>
<dbReference type="VEuPathDB" id="VectorBase:MDOA010267"/>
<keyword evidence="9 10" id="KW-0807">Transducer</keyword>
<evidence type="ECO:0000259" key="11">
    <source>
        <dbReference type="Pfam" id="PF16012"/>
    </source>
</evidence>
<dbReference type="Pfam" id="PF02949">
    <property type="entry name" value="7tm_6"/>
    <property type="match status" value="1"/>
</dbReference>
<feature type="transmembrane region" description="Helical" evidence="10">
    <location>
        <begin position="157"/>
        <end position="182"/>
    </location>
</feature>
<protein>
    <recommendedName>
        <fullName evidence="10">Odorant receptor</fullName>
    </recommendedName>
</protein>
<keyword evidence="6 10" id="KW-1133">Transmembrane helix</keyword>
<evidence type="ECO:0000256" key="5">
    <source>
        <dbReference type="ARBA" id="ARBA00022725"/>
    </source>
</evidence>
<evidence type="ECO:0000256" key="3">
    <source>
        <dbReference type="ARBA" id="ARBA00022606"/>
    </source>
</evidence>
<feature type="domain" description="DUF4780" evidence="11">
    <location>
        <begin position="10"/>
        <end position="98"/>
    </location>
</feature>
<keyword evidence="8 10" id="KW-0675">Receptor</keyword>
<dbReference type="InterPro" id="IPR004117">
    <property type="entry name" value="7tm6_olfct_rcpt"/>
</dbReference>
<dbReference type="VEuPathDB" id="VectorBase:MDOMA2_012548"/>
<evidence type="ECO:0000256" key="8">
    <source>
        <dbReference type="ARBA" id="ARBA00023170"/>
    </source>
</evidence>
<comment type="similarity">
    <text evidence="10">Belongs to the insect chemoreceptor superfamily. Heteromeric odorant receptor channel (TC 1.A.69) family.</text>
</comment>
<comment type="caution">
    <text evidence="10">Lacks conserved residue(s) required for the propagation of feature annotation.</text>
</comment>
<accession>A0A1I8N0F8</accession>
<reference evidence="12" key="1">
    <citation type="submission" date="2020-05" db="UniProtKB">
        <authorList>
            <consortium name="EnsemblMetazoa"/>
        </authorList>
    </citation>
    <scope>IDENTIFICATION</scope>
    <source>
        <strain evidence="12">Aabys</strain>
    </source>
</reference>
<sequence length="418" mass="48448">MVFHGEGDPKRFQFGSATLYKGVKAIGCENEESKEFLGTTVAGFHELWQGCNLSEIPCRKVLTAWVPPPSVDPARILMILGKENPNLRTHNWRIVSSSIEWGGLAIKGYCKLLNFLWNKDDIRYLIYELRDIYEKYDLKHADYRCCLEKNTNRVNRFIKFMATMHLVITITLIAVVPFYRVVFNERILIMQFLFPGVDPNTAYGYTIITTIHCICILFGSFGNFAADVCFFNIVSHVPLFRDLLRCKCQDLNEILEEERASEEEGFAEIELLLKDIFQWHQKYMRYITTVKENYFWVVLVEMGTVALSIASTLFCLILGKWPGGLTYLTYCFIMLYMYCDLGTIVEITNDGFIDSCYTEIIWYRLSIHQRKMLQMMLMMTQNTEGLTIGSVIPLTVNTGLQLTKSLYTMTMMLINFLE</sequence>
<keyword evidence="3 10" id="KW-0716">Sensory transduction</keyword>
<evidence type="ECO:0000313" key="12">
    <source>
        <dbReference type="EnsemblMetazoa" id="MDOA010267-PA"/>
    </source>
</evidence>
<feature type="transmembrane region" description="Helical" evidence="10">
    <location>
        <begin position="325"/>
        <end position="345"/>
    </location>
</feature>
<dbReference type="PANTHER" id="PTHR21137">
    <property type="entry name" value="ODORANT RECEPTOR"/>
    <property type="match status" value="1"/>
</dbReference>
<dbReference type="InterPro" id="IPR031961">
    <property type="entry name" value="DUF4780"/>
</dbReference>